<evidence type="ECO:0000313" key="2">
    <source>
        <dbReference type="EMBL" id="QCF27613.1"/>
    </source>
</evidence>
<feature type="domain" description="RES" evidence="1">
    <location>
        <begin position="15"/>
        <end position="140"/>
    </location>
</feature>
<protein>
    <submittedName>
        <fullName evidence="2">RES domain-containing protein</fullName>
    </submittedName>
</protein>
<dbReference type="KEGG" id="hmi:soil367_17720"/>
<dbReference type="OrthoDB" id="9789501at2"/>
<organism evidence="2 3">
    <name type="scientific">Hydrocarboniclastica marina</name>
    <dbReference type="NCBI Taxonomy" id="2259620"/>
    <lineage>
        <taxon>Bacteria</taxon>
        <taxon>Pseudomonadati</taxon>
        <taxon>Pseudomonadota</taxon>
        <taxon>Gammaproteobacteria</taxon>
        <taxon>Alteromonadales</taxon>
        <taxon>Alteromonadaceae</taxon>
        <taxon>Hydrocarboniclastica</taxon>
    </lineage>
</organism>
<evidence type="ECO:0000313" key="3">
    <source>
        <dbReference type="Proteomes" id="UP000298049"/>
    </source>
</evidence>
<dbReference type="SMART" id="SM00953">
    <property type="entry name" value="RES"/>
    <property type="match status" value="1"/>
</dbReference>
<reference evidence="2 3" key="1">
    <citation type="submission" date="2018-07" db="EMBL/GenBank/DDBJ databases">
        <title>Marsedoiliclastica nanhaica gen. nov. sp. nov., a novel marine hydrocarbonoclastic bacterium isolated from an in-situ enriched hydrocarbon-degrading consortium in deep-sea sediment.</title>
        <authorList>
            <person name="Dong C."/>
            <person name="Ma T."/>
            <person name="Liu R."/>
            <person name="Shao Z."/>
        </authorList>
    </citation>
    <scope>NUCLEOTIDE SEQUENCE [LARGE SCALE GENOMIC DNA]</scope>
    <source>
        <strain evidence="3">soil36-7</strain>
    </source>
</reference>
<evidence type="ECO:0000259" key="1">
    <source>
        <dbReference type="SMART" id="SM00953"/>
    </source>
</evidence>
<name>A0A4P7XL88_9ALTE</name>
<proteinExistence type="predicted"/>
<dbReference type="Pfam" id="PF08808">
    <property type="entry name" value="RES"/>
    <property type="match status" value="1"/>
</dbReference>
<dbReference type="Proteomes" id="UP000298049">
    <property type="component" value="Chromosome"/>
</dbReference>
<keyword evidence="3" id="KW-1185">Reference proteome</keyword>
<dbReference type="InterPro" id="IPR014914">
    <property type="entry name" value="RES_dom"/>
</dbReference>
<sequence length="154" mass="17847">MKFYRITKRKHRESAFTGQGASLYPGRWNHRHHRAVYLTESVSLAQLEILVHLREEDGLADYVLFEVDISEDKIQLLHDEDYPDNWAKEPATSSTRDIGTEFMNRHTALGLRVRSSVVHQEYNLLLNPMHADAASVIENATETTVRFDPRLERS</sequence>
<dbReference type="RefSeq" id="WP_136550325.1">
    <property type="nucleotide sequence ID" value="NZ_CP031093.1"/>
</dbReference>
<dbReference type="EMBL" id="CP031093">
    <property type="protein sequence ID" value="QCF27613.1"/>
    <property type="molecule type" value="Genomic_DNA"/>
</dbReference>
<accession>A0A4P7XL88</accession>
<gene>
    <name evidence="2" type="ORF">soil367_17720</name>
</gene>
<dbReference type="AlphaFoldDB" id="A0A4P7XL88"/>